<dbReference type="InterPro" id="IPR036282">
    <property type="entry name" value="Glutathione-S-Trfase_C_sf"/>
</dbReference>
<dbReference type="Gene3D" id="1.20.1050.10">
    <property type="match status" value="1"/>
</dbReference>
<dbReference type="OrthoDB" id="422574at2759"/>
<proteinExistence type="predicted"/>
<dbReference type="SUPFAM" id="SSF47616">
    <property type="entry name" value="GST C-terminal domain-like"/>
    <property type="match status" value="1"/>
</dbReference>
<comment type="caution">
    <text evidence="2">The sequence shown here is derived from an EMBL/GenBank/DDBJ whole genome shotgun (WGS) entry which is preliminary data.</text>
</comment>
<feature type="region of interest" description="Disordered" evidence="1">
    <location>
        <begin position="114"/>
        <end position="136"/>
    </location>
</feature>
<reference evidence="2" key="2">
    <citation type="journal article" date="2023" name="Plants (Basel)">
        <title>Annotation of the Turnera subulata (Passifloraceae) Draft Genome Reveals the S-Locus Evolved after the Divergence of Turneroideae from Passifloroideae in a Stepwise Manner.</title>
        <authorList>
            <person name="Henning P.M."/>
            <person name="Roalson E.H."/>
            <person name="Mir W."/>
            <person name="McCubbin A.G."/>
            <person name="Shore J.S."/>
        </authorList>
    </citation>
    <scope>NUCLEOTIDE SEQUENCE</scope>
    <source>
        <strain evidence="2">F60SS</strain>
    </source>
</reference>
<evidence type="ECO:0000313" key="2">
    <source>
        <dbReference type="EMBL" id="KAJ4823223.1"/>
    </source>
</evidence>
<feature type="compositionally biased region" description="Basic and acidic residues" evidence="1">
    <location>
        <begin position="114"/>
        <end position="124"/>
    </location>
</feature>
<reference evidence="2" key="1">
    <citation type="submission" date="2022-02" db="EMBL/GenBank/DDBJ databases">
        <authorList>
            <person name="Henning P.M."/>
            <person name="McCubbin A.G."/>
            <person name="Shore J.S."/>
        </authorList>
    </citation>
    <scope>NUCLEOTIDE SEQUENCE</scope>
    <source>
        <strain evidence="2">F60SS</strain>
        <tissue evidence="2">Leaves</tissue>
    </source>
</reference>
<dbReference type="AlphaFoldDB" id="A0A9Q0F1N8"/>
<dbReference type="EMBL" id="JAKUCV010007499">
    <property type="protein sequence ID" value="KAJ4823223.1"/>
    <property type="molecule type" value="Genomic_DNA"/>
</dbReference>
<evidence type="ECO:0008006" key="4">
    <source>
        <dbReference type="Google" id="ProtNLM"/>
    </source>
</evidence>
<keyword evidence="3" id="KW-1185">Reference proteome</keyword>
<name>A0A9Q0F1N8_9ROSI</name>
<evidence type="ECO:0000256" key="1">
    <source>
        <dbReference type="SAM" id="MobiDB-lite"/>
    </source>
</evidence>
<protein>
    <recommendedName>
        <fullName evidence="4">GST C-terminal domain-containing protein</fullName>
    </recommendedName>
</protein>
<evidence type="ECO:0000313" key="3">
    <source>
        <dbReference type="Proteomes" id="UP001141552"/>
    </source>
</evidence>
<gene>
    <name evidence="2" type="ORF">Tsubulata_004485</name>
</gene>
<dbReference type="PANTHER" id="PTHR44750">
    <property type="entry name" value="GLUTATHIONE S-TRANSFERASE T1-RELATED"/>
    <property type="match status" value="1"/>
</dbReference>
<sequence>MKAGLFWSTILPHLTKGPLRTLKVAEPDKILLSSLFEIETFWFEGGGRFLLGANQPSTADLILVCELMQLEDRNRILSPYKKVQQWMEDTREATQPHFDEVHRYLSEIKKRLQKKRTLDGKSETESNLNPKVASKI</sequence>
<organism evidence="2 3">
    <name type="scientific">Turnera subulata</name>
    <dbReference type="NCBI Taxonomy" id="218843"/>
    <lineage>
        <taxon>Eukaryota</taxon>
        <taxon>Viridiplantae</taxon>
        <taxon>Streptophyta</taxon>
        <taxon>Embryophyta</taxon>
        <taxon>Tracheophyta</taxon>
        <taxon>Spermatophyta</taxon>
        <taxon>Magnoliopsida</taxon>
        <taxon>eudicotyledons</taxon>
        <taxon>Gunneridae</taxon>
        <taxon>Pentapetalae</taxon>
        <taxon>rosids</taxon>
        <taxon>fabids</taxon>
        <taxon>Malpighiales</taxon>
        <taxon>Passifloraceae</taxon>
        <taxon>Turnera</taxon>
    </lineage>
</organism>
<dbReference type="PANTHER" id="PTHR44750:SF1">
    <property type="entry name" value="GLUTATHIONE S-TRANSFERASE T1-RELATED"/>
    <property type="match status" value="1"/>
</dbReference>
<dbReference type="Proteomes" id="UP001141552">
    <property type="component" value="Unassembled WGS sequence"/>
</dbReference>
<dbReference type="InterPro" id="IPR043377">
    <property type="entry name" value="GSTT1/2/3"/>
</dbReference>
<accession>A0A9Q0F1N8</accession>